<dbReference type="Pfam" id="PF12705">
    <property type="entry name" value="PDDEXK_1"/>
    <property type="match status" value="1"/>
</dbReference>
<dbReference type="SUPFAM" id="SSF52540">
    <property type="entry name" value="P-loop containing nucleoside triphosphate hydrolases"/>
    <property type="match status" value="1"/>
</dbReference>
<dbReference type="OrthoDB" id="9780606at2"/>
<accession>A0A371WYS2</accession>
<protein>
    <submittedName>
        <fullName evidence="2">Double-strand break repair protein AddB</fullName>
    </submittedName>
</protein>
<comment type="caution">
    <text evidence="2">The sequence shown here is derived from an EMBL/GenBank/DDBJ whole genome shotgun (WGS) entry which is preliminary data.</text>
</comment>
<sequence>MRLNLFSIPLRLPFLPTLADALLSGRMGPGLGAGRDPLALAGTLIYVPTRRAARSLAFAFQEALGGGSAILPQIRPIGEGEEAELLQSVDHATSFEPVMGELERRLHLARLVRTWRTATREAELRALLGDEDAVLPASAADALYLASDLGSLLDEIETEGVPFGQLADLAPGDLAEWWRLTLTFLKIVTEYWPAELAADGRSSEAHAKNAWLAAEAARLRAHPPEGPVILAGSTATAPHTIELMAAIAGLERGALVLPGLDMHLDDRAFSALDRSHSIAAPGHPQYGLRRILDGLGASRADVTCLGAGSERLAAREAFLSDALRPAETTDHWSRSAGEHGEDAVAGIEMIEASDPREEALAIACAMRDALSQAGATTALVTPDRNLARRVVIELERFGIRANDSAGRPLKATAPGSLALTLLSVVFAPGDPIPLLALLKHPLACLGMPPAEARRAARAIELIALRGTVDLADAANLSEIVDARLGASEPAEDGGSEIRRGLSRPARLVSKEDRALAGRYARSFVEAIAPLIALRESEDLELADYARVTTSVLEDLCRDEKGHARELYAEEPGRAMADFLASLVAAPKTGFAFPPRELEDVTDALMAGVTVRPKGGLSARAFVWGTLEARLQSVDTVILGGLNEGGWPSGARSGAFLSRMMRSEIALDPPERRIGLAAHDFWMAMGARRVILSRAARADGAPTIAARWVQRIAALGGPKRAASLGESGRVYLDAARRLEASDPVARAPRPEPRPPVELRPARYSVTEVETLIRDPYAIHARRIMQIEPLDPLMRSPNAAERGSLYHAILADFATSGEDPMAGTAFAALLDIARTHFDAARLPVEIEAFWWPRMEAIAEGYLAWERGRNARVARRHVEIGGGTRFDLSDVELVGKADRVDVMTDGSVEIIDFKTGTRPSVKQARTLLAPQLPLEGGMALRGGFDIGGAGHRIGDLVYVRLREREVVAESLAMEATKSADALDPNDLSERAVQRFEALAVHYLTPETPFKSRFRPAFAGDFTGPYDHLARSREWAVAGGESEGASEE</sequence>
<dbReference type="AlphaFoldDB" id="A0A371WYS2"/>
<organism evidence="2 3">
    <name type="scientific">Fulvimarina endophytica</name>
    <dbReference type="NCBI Taxonomy" id="2293836"/>
    <lineage>
        <taxon>Bacteria</taxon>
        <taxon>Pseudomonadati</taxon>
        <taxon>Pseudomonadota</taxon>
        <taxon>Alphaproteobacteria</taxon>
        <taxon>Hyphomicrobiales</taxon>
        <taxon>Aurantimonadaceae</taxon>
        <taxon>Fulvimarina</taxon>
    </lineage>
</organism>
<feature type="domain" description="PD-(D/E)XK endonuclease-like" evidence="1">
    <location>
        <begin position="762"/>
        <end position="996"/>
    </location>
</feature>
<dbReference type="InterPro" id="IPR027417">
    <property type="entry name" value="P-loop_NTPase"/>
</dbReference>
<dbReference type="InterPro" id="IPR014153">
    <property type="entry name" value="Ds_break_AddB"/>
</dbReference>
<name>A0A371WYS2_9HYPH</name>
<dbReference type="InterPro" id="IPR038726">
    <property type="entry name" value="PDDEXK_AddAB-type"/>
</dbReference>
<proteinExistence type="predicted"/>
<reference evidence="2 3" key="1">
    <citation type="submission" date="2018-08" db="EMBL/GenBank/DDBJ databases">
        <title>Fulvimarina sp. 85, whole genome shotgun sequence.</title>
        <authorList>
            <person name="Tuo L."/>
        </authorList>
    </citation>
    <scope>NUCLEOTIDE SEQUENCE [LARGE SCALE GENOMIC DNA]</scope>
    <source>
        <strain evidence="2 3">85</strain>
    </source>
</reference>
<dbReference type="RefSeq" id="WP_116684650.1">
    <property type="nucleotide sequence ID" value="NZ_QURL01000009.1"/>
</dbReference>
<evidence type="ECO:0000313" key="2">
    <source>
        <dbReference type="EMBL" id="RFC62122.1"/>
    </source>
</evidence>
<evidence type="ECO:0000313" key="3">
    <source>
        <dbReference type="Proteomes" id="UP000264310"/>
    </source>
</evidence>
<evidence type="ECO:0000259" key="1">
    <source>
        <dbReference type="Pfam" id="PF12705"/>
    </source>
</evidence>
<dbReference type="NCBIfam" id="TIGR02786">
    <property type="entry name" value="addB_alphas"/>
    <property type="match status" value="1"/>
</dbReference>
<dbReference type="Proteomes" id="UP000264310">
    <property type="component" value="Unassembled WGS sequence"/>
</dbReference>
<gene>
    <name evidence="2" type="primary">addB</name>
    <name evidence="2" type="ORF">DYI37_17940</name>
</gene>
<keyword evidence="3" id="KW-1185">Reference proteome</keyword>
<dbReference type="EMBL" id="QURL01000009">
    <property type="protein sequence ID" value="RFC62122.1"/>
    <property type="molecule type" value="Genomic_DNA"/>
</dbReference>